<proteinExistence type="predicted"/>
<dbReference type="RefSeq" id="WP_186505255.1">
    <property type="nucleotide sequence ID" value="NZ_JACNEP010000002.1"/>
</dbReference>
<accession>A0A8J6ISH9</accession>
<evidence type="ECO:0000256" key="2">
    <source>
        <dbReference type="SAM" id="SignalP"/>
    </source>
</evidence>
<dbReference type="Proteomes" id="UP000601768">
    <property type="component" value="Unassembled WGS sequence"/>
</dbReference>
<dbReference type="EMBL" id="JACNEP010000002">
    <property type="protein sequence ID" value="MBC3764778.1"/>
    <property type="molecule type" value="Genomic_DNA"/>
</dbReference>
<keyword evidence="1" id="KW-0175">Coiled coil</keyword>
<sequence>MIFIRRNIILLSSVVSLFSLAATTTTQAQQQVDKTEKLVGQWLDIERQTAALNSEWQEEKPMLEQRLTLLNAEYKQLQQILNKSQDVQSEVDKQRTSLLNEQSELEQQQQTIGEFVTRLNQTLSELKGQLPPVMLKSWQKEDKALTDETNVSQQLQVALAKLSKLSEFANRISVNEGTVTTENGQLVLVKQLYLGVGQAWFVNHDNTMAGTGHATADGWQWTFDSNLDATEIAKAVAIFEKQKQAELISLPLTLSAVEAIQ</sequence>
<gene>
    <name evidence="3" type="ORF">H8B19_02745</name>
</gene>
<feature type="coiled-coil region" evidence="1">
    <location>
        <begin position="53"/>
        <end position="87"/>
    </location>
</feature>
<dbReference type="Pfam" id="PF11932">
    <property type="entry name" value="DUF3450"/>
    <property type="match status" value="1"/>
</dbReference>
<organism evidence="3 4">
    <name type="scientific">Neptunicella marina</name>
    <dbReference type="NCBI Taxonomy" id="2125989"/>
    <lineage>
        <taxon>Bacteria</taxon>
        <taxon>Pseudomonadati</taxon>
        <taxon>Pseudomonadota</taxon>
        <taxon>Gammaproteobacteria</taxon>
        <taxon>Alteromonadales</taxon>
        <taxon>Alteromonadaceae</taxon>
        <taxon>Neptunicella</taxon>
    </lineage>
</organism>
<protein>
    <submittedName>
        <fullName evidence="3">DUF3450 family protein</fullName>
    </submittedName>
</protein>
<keyword evidence="2" id="KW-0732">Signal</keyword>
<comment type="caution">
    <text evidence="3">The sequence shown here is derived from an EMBL/GenBank/DDBJ whole genome shotgun (WGS) entry which is preliminary data.</text>
</comment>
<keyword evidence="4" id="KW-1185">Reference proteome</keyword>
<evidence type="ECO:0000313" key="4">
    <source>
        <dbReference type="Proteomes" id="UP000601768"/>
    </source>
</evidence>
<reference evidence="3" key="1">
    <citation type="journal article" date="2018" name="Int. J. Syst. Evol. Microbiol.">
        <title>Neptunicella marina gen. nov., sp. nov., isolated from surface seawater.</title>
        <authorList>
            <person name="Liu X."/>
            <person name="Lai Q."/>
            <person name="Du Y."/>
            <person name="Zhang X."/>
            <person name="Liu Z."/>
            <person name="Sun F."/>
            <person name="Shao Z."/>
        </authorList>
    </citation>
    <scope>NUCLEOTIDE SEQUENCE</scope>
    <source>
        <strain evidence="3">S27-2</strain>
    </source>
</reference>
<evidence type="ECO:0000256" key="1">
    <source>
        <dbReference type="SAM" id="Coils"/>
    </source>
</evidence>
<dbReference type="InterPro" id="IPR016866">
    <property type="entry name" value="UCP028069"/>
</dbReference>
<feature type="chain" id="PRO_5035309282" evidence="2">
    <location>
        <begin position="22"/>
        <end position="261"/>
    </location>
</feature>
<evidence type="ECO:0000313" key="3">
    <source>
        <dbReference type="EMBL" id="MBC3764778.1"/>
    </source>
</evidence>
<name>A0A8J6ISH9_9ALTE</name>
<reference evidence="3" key="2">
    <citation type="submission" date="2020-08" db="EMBL/GenBank/DDBJ databases">
        <authorList>
            <person name="Lai Q."/>
        </authorList>
    </citation>
    <scope>NUCLEOTIDE SEQUENCE</scope>
    <source>
        <strain evidence="3">S27-2</strain>
    </source>
</reference>
<dbReference type="AlphaFoldDB" id="A0A8J6ISH9"/>
<feature type="signal peptide" evidence="2">
    <location>
        <begin position="1"/>
        <end position="21"/>
    </location>
</feature>